<dbReference type="AlphaFoldDB" id="A0A4Y5Z5Z7"/>
<gene>
    <name evidence="1" type="ORF">FIV34_17575</name>
</gene>
<dbReference type="InterPro" id="IPR001646">
    <property type="entry name" value="5peptide_repeat"/>
</dbReference>
<accession>A0A4Y5Z5Z7</accession>
<dbReference type="Pfam" id="PF13599">
    <property type="entry name" value="Pentapeptide_4"/>
    <property type="match status" value="1"/>
</dbReference>
<protein>
    <submittedName>
        <fullName evidence="1">Pentapeptide repeat-containing protein</fullName>
    </submittedName>
</protein>
<evidence type="ECO:0000313" key="2">
    <source>
        <dbReference type="Proteomes" id="UP000316093"/>
    </source>
</evidence>
<dbReference type="Gene3D" id="2.160.20.80">
    <property type="entry name" value="E3 ubiquitin-protein ligase SopA"/>
    <property type="match status" value="1"/>
</dbReference>
<keyword evidence="2" id="KW-1185">Reference proteome</keyword>
<dbReference type="RefSeq" id="WP_139984815.1">
    <property type="nucleotide sequence ID" value="NZ_CP041046.1"/>
</dbReference>
<sequence length="199" mass="22648">MTDLITDDAEFYLKHFEGLDLAEKTLASRTFESCTFLRCSFSDAALERCKFIECTFRSRDLSNAKVTLSKWQETSFDECKLLGIDWTRADWPRFTAPGKLIFRKSNVSYASFFGLDLQEITLEECKAHSVDLREGNFSKSNFSYTDFTESLFGKTKLAGVDFTEATNYLIDIQANQVKGAKFSRAEAFGLLYGLDVELV</sequence>
<reference evidence="1 2" key="1">
    <citation type="submission" date="2019-06" db="EMBL/GenBank/DDBJ databases">
        <title>A complete genome sequence for Luteibacter pinisoli MAH-14.</title>
        <authorList>
            <person name="Baltrus D.A."/>
        </authorList>
    </citation>
    <scope>NUCLEOTIDE SEQUENCE [LARGE SCALE GENOMIC DNA]</scope>
    <source>
        <strain evidence="1 2">MAH-14</strain>
    </source>
</reference>
<dbReference type="Proteomes" id="UP000316093">
    <property type="component" value="Chromosome"/>
</dbReference>
<evidence type="ECO:0000313" key="1">
    <source>
        <dbReference type="EMBL" id="QDE40890.1"/>
    </source>
</evidence>
<dbReference type="OrthoDB" id="5290767at2"/>
<organism evidence="1 2">
    <name type="scientific">Luteibacter pinisoli</name>
    <dbReference type="NCBI Taxonomy" id="2589080"/>
    <lineage>
        <taxon>Bacteria</taxon>
        <taxon>Pseudomonadati</taxon>
        <taxon>Pseudomonadota</taxon>
        <taxon>Gammaproteobacteria</taxon>
        <taxon>Lysobacterales</taxon>
        <taxon>Rhodanobacteraceae</taxon>
        <taxon>Luteibacter</taxon>
    </lineage>
</organism>
<dbReference type="PANTHER" id="PTHR42999:SF1">
    <property type="entry name" value="PENTAPEPTIDE REPEAT-CONTAINING PROTEIN"/>
    <property type="match status" value="1"/>
</dbReference>
<dbReference type="SUPFAM" id="SSF141571">
    <property type="entry name" value="Pentapeptide repeat-like"/>
    <property type="match status" value="1"/>
</dbReference>
<dbReference type="KEGG" id="lpy:FIV34_17575"/>
<dbReference type="InterPro" id="IPR052949">
    <property type="entry name" value="PA_immunity-related"/>
</dbReference>
<proteinExistence type="predicted"/>
<dbReference type="PANTHER" id="PTHR42999">
    <property type="entry name" value="ANTIBIOTIC RESISTANCE PROTEIN MCBG"/>
    <property type="match status" value="1"/>
</dbReference>
<name>A0A4Y5Z5Z7_9GAMM</name>
<dbReference type="EMBL" id="CP041046">
    <property type="protein sequence ID" value="QDE40890.1"/>
    <property type="molecule type" value="Genomic_DNA"/>
</dbReference>